<dbReference type="Pfam" id="PF13530">
    <property type="entry name" value="SCP2_2"/>
    <property type="match status" value="1"/>
</dbReference>
<dbReference type="RefSeq" id="WP_312891124.1">
    <property type="nucleotide sequence ID" value="NZ_CBCSLB010000043.1"/>
</dbReference>
<evidence type="ECO:0000313" key="2">
    <source>
        <dbReference type="EMBL" id="MBB3156030.1"/>
    </source>
</evidence>
<keyword evidence="3" id="KW-1185">Reference proteome</keyword>
<dbReference type="Proteomes" id="UP000518605">
    <property type="component" value="Unassembled WGS sequence"/>
</dbReference>
<dbReference type="PROSITE" id="PS51186">
    <property type="entry name" value="GNAT"/>
    <property type="match status" value="1"/>
</dbReference>
<dbReference type="InterPro" id="IPR025559">
    <property type="entry name" value="Eis_dom"/>
</dbReference>
<dbReference type="Gene3D" id="3.40.630.30">
    <property type="match status" value="2"/>
</dbReference>
<dbReference type="Pfam" id="PF17668">
    <property type="entry name" value="Acetyltransf_17"/>
    <property type="match status" value="1"/>
</dbReference>
<dbReference type="AlphaFoldDB" id="A0A7W5CEY4"/>
<dbReference type="InterPro" id="IPR036527">
    <property type="entry name" value="SCP2_sterol-bd_dom_sf"/>
</dbReference>
<evidence type="ECO:0000313" key="3">
    <source>
        <dbReference type="Proteomes" id="UP000518605"/>
    </source>
</evidence>
<accession>A0A7W5CEY4</accession>
<evidence type="ECO:0000259" key="1">
    <source>
        <dbReference type="PROSITE" id="PS51186"/>
    </source>
</evidence>
<organism evidence="2 3">
    <name type="scientific">Paenibacillus endophyticus</name>
    <dbReference type="NCBI Taxonomy" id="1294268"/>
    <lineage>
        <taxon>Bacteria</taxon>
        <taxon>Bacillati</taxon>
        <taxon>Bacillota</taxon>
        <taxon>Bacilli</taxon>
        <taxon>Bacillales</taxon>
        <taxon>Paenibacillaceae</taxon>
        <taxon>Paenibacillus</taxon>
    </lineage>
</organism>
<keyword evidence="2" id="KW-0808">Transferase</keyword>
<dbReference type="Pfam" id="PF13527">
    <property type="entry name" value="Acetyltransf_9"/>
    <property type="match status" value="1"/>
</dbReference>
<reference evidence="2 3" key="1">
    <citation type="submission" date="2020-08" db="EMBL/GenBank/DDBJ databases">
        <title>Genomic Encyclopedia of Type Strains, Phase III (KMG-III): the genomes of soil and plant-associated and newly described type strains.</title>
        <authorList>
            <person name="Whitman W."/>
        </authorList>
    </citation>
    <scope>NUCLEOTIDE SEQUENCE [LARGE SCALE GENOMIC DNA]</scope>
    <source>
        <strain evidence="2 3">CECT 8234</strain>
    </source>
</reference>
<dbReference type="InterPro" id="IPR041380">
    <property type="entry name" value="Acetyltransf_17"/>
</dbReference>
<dbReference type="GO" id="GO:0034069">
    <property type="term" value="F:aminoglycoside N-acetyltransferase activity"/>
    <property type="evidence" value="ECO:0007669"/>
    <property type="project" value="TreeGrafter"/>
</dbReference>
<dbReference type="Gene3D" id="3.30.1050.10">
    <property type="entry name" value="SCP2 sterol-binding domain"/>
    <property type="match status" value="1"/>
</dbReference>
<protein>
    <submittedName>
        <fullName evidence="2">Putative acetyltransferase</fullName>
    </submittedName>
</protein>
<sequence length="397" mass="45633">MTKQVVIGPLGNEHFDESMLLSQFAFQYEKSAEELVETKKQFAEEPAARYAACVDEQFAAQATVLELQTYIGGKVFKMGGLAGVATWPEFRRQGLVAQILVQALHEMKQKGQVISYLHPFMFGFYRKFGWETYTENKTYTIQKEQLPARLPFEGHVERFKGDYKLLSHLYEAYASQYNGSLVRSDLWWKYRISKRKPGQIALYYDASSEAQGYIIYEVKNSRLTVHELIYLNEPARAALWSFISQHDSMIHELKITVPSDDQLPFLLANPRIKQEVIPYFMARIVDAEQFISQYAFIASATEDLIPIQLRDDKASWNNGIYLLNIDGSGKAVFMPIEAKETLENPIKMDIGALTTMLLGYLRPTKLAQLARIDGDDKLIKRLQARIPERTTYLPDFF</sequence>
<comment type="caution">
    <text evidence="2">The sequence shown here is derived from an EMBL/GenBank/DDBJ whole genome shotgun (WGS) entry which is preliminary data.</text>
</comment>
<name>A0A7W5CEY4_9BACL</name>
<dbReference type="EMBL" id="JACHXW010000031">
    <property type="protein sequence ID" value="MBB3156030.1"/>
    <property type="molecule type" value="Genomic_DNA"/>
</dbReference>
<dbReference type="InterPro" id="IPR016181">
    <property type="entry name" value="Acyl_CoA_acyltransferase"/>
</dbReference>
<dbReference type="PANTHER" id="PTHR37817:SF1">
    <property type="entry name" value="N-ACETYLTRANSFERASE EIS"/>
    <property type="match status" value="1"/>
</dbReference>
<feature type="domain" description="N-acetyltransferase" evidence="1">
    <location>
        <begin position="5"/>
        <end position="153"/>
    </location>
</feature>
<dbReference type="SUPFAM" id="SSF55729">
    <property type="entry name" value="Acyl-CoA N-acyltransferases (Nat)"/>
    <property type="match status" value="1"/>
</dbReference>
<dbReference type="CDD" id="cd04301">
    <property type="entry name" value="NAT_SF"/>
    <property type="match status" value="1"/>
</dbReference>
<dbReference type="GO" id="GO:0030649">
    <property type="term" value="P:aminoglycoside antibiotic catabolic process"/>
    <property type="evidence" value="ECO:0007669"/>
    <property type="project" value="TreeGrafter"/>
</dbReference>
<dbReference type="PANTHER" id="PTHR37817">
    <property type="entry name" value="N-ACETYLTRANSFERASE EIS"/>
    <property type="match status" value="1"/>
</dbReference>
<proteinExistence type="predicted"/>
<dbReference type="InterPro" id="IPR000182">
    <property type="entry name" value="GNAT_dom"/>
</dbReference>
<dbReference type="SUPFAM" id="SSF55718">
    <property type="entry name" value="SCP-like"/>
    <property type="match status" value="1"/>
</dbReference>
<dbReference type="InterPro" id="IPR051554">
    <property type="entry name" value="Acetyltransferase_Eis"/>
</dbReference>
<gene>
    <name evidence="2" type="ORF">FHS16_006146</name>
</gene>